<dbReference type="Gene3D" id="3.40.50.300">
    <property type="entry name" value="P-loop containing nucleotide triphosphate hydrolases"/>
    <property type="match status" value="2"/>
</dbReference>
<dbReference type="InterPro" id="IPR051309">
    <property type="entry name" value="ABCF_ATPase"/>
</dbReference>
<reference evidence="5 6" key="1">
    <citation type="submission" date="2017-06" db="EMBL/GenBank/DDBJ databases">
        <title>Novel microbial phyla capable of carbon fixation and sulfur reduction in deep-sea sediments.</title>
        <authorList>
            <person name="Huang J."/>
            <person name="Baker B."/>
            <person name="Wang Y."/>
        </authorList>
    </citation>
    <scope>NUCLEOTIDE SEQUENCE [LARGE SCALE GENOMIC DNA]</scope>
    <source>
        <strain evidence="5">B3_TA06</strain>
    </source>
</reference>
<dbReference type="EMBL" id="NJBO01000007">
    <property type="protein sequence ID" value="TKJ42948.1"/>
    <property type="molecule type" value="Genomic_DNA"/>
</dbReference>
<organism evidence="5 6">
    <name type="scientific">candidate division TA06 bacterium B3_TA06</name>
    <dbReference type="NCBI Taxonomy" id="2012487"/>
    <lineage>
        <taxon>Bacteria</taxon>
        <taxon>Bacteria division TA06</taxon>
    </lineage>
</organism>
<feature type="region of interest" description="Disordered" evidence="3">
    <location>
        <begin position="539"/>
        <end position="570"/>
    </location>
</feature>
<dbReference type="Pfam" id="PF16326">
    <property type="entry name" value="ABC_tran_CTD"/>
    <property type="match status" value="1"/>
</dbReference>
<accession>A0A532V6Y2</accession>
<evidence type="ECO:0000313" key="6">
    <source>
        <dbReference type="Proteomes" id="UP000317778"/>
    </source>
</evidence>
<dbReference type="CDD" id="cd03221">
    <property type="entry name" value="ABCF_EF-3"/>
    <property type="match status" value="2"/>
</dbReference>
<dbReference type="PROSITE" id="PS50893">
    <property type="entry name" value="ABC_TRANSPORTER_2"/>
    <property type="match status" value="2"/>
</dbReference>
<dbReference type="PROSITE" id="PS00211">
    <property type="entry name" value="ABC_TRANSPORTER_1"/>
    <property type="match status" value="1"/>
</dbReference>
<keyword evidence="1" id="KW-0547">Nucleotide-binding</keyword>
<dbReference type="InterPro" id="IPR017871">
    <property type="entry name" value="ABC_transporter-like_CS"/>
</dbReference>
<sequence length="640" mass="72756">MIQLKDVGVSFGARGLFAKVNLAAGERSRIGLVGKNGTGKTTLFRLLAGERPPDEGSIDMPRDLRIGYLPQEEIVLEEESVFDEAVKAFDHVHEIRTKMHELEGKMEDSSTDPQEMERMLNRYSRLQEAYAKDGYTFEARTAEVLTGLGFKEEDFTRACREFSGGYQMRIALAKLLLSEPDLLLLDEPTNHLDLPSIEWLEGFIRDFKGSLLISSHDRYFLDRMVEVIWDIDYKAITAYKGNYSSFVNQKQGRREQIEKQLKKIAETRAHLKRFIDRFRSYPKKAALVRSRKKMLERLPKVELPRETKKTMAIRFPDAPRISGRVMALEGVRKSFGNHEVFSSVDLTVEPGDRIAFVGANGEGKTTLLRIIAGELDASEGEIWKSAKLQTAFYTQIVEERLNPQHNILEELEEVAPGEPLPVLRGLAGAFLFSGDDVDKKVSVLSGGEKSRLAIAKIMLSPSNLLLLDEPTNHLDLRARDVLEQAIRRYPGTVVFAAHDRFLIDRLANKVVQIGGGKALLHIGNWTDFARWREGLKVKPQTAPVRPLKQTKPTPKPKPRGQSKQDKERQRRLLEQEIDRTFAEIEAREKEVADLENQMSDPDLYADVNRLREVTIRHRQLKQELDRLHARLEGLLSSGEG</sequence>
<dbReference type="Pfam" id="PF00005">
    <property type="entry name" value="ABC_tran"/>
    <property type="match status" value="2"/>
</dbReference>
<evidence type="ECO:0000259" key="4">
    <source>
        <dbReference type="PROSITE" id="PS50893"/>
    </source>
</evidence>
<evidence type="ECO:0000256" key="1">
    <source>
        <dbReference type="ARBA" id="ARBA00022741"/>
    </source>
</evidence>
<dbReference type="GO" id="GO:0003677">
    <property type="term" value="F:DNA binding"/>
    <property type="evidence" value="ECO:0007669"/>
    <property type="project" value="InterPro"/>
</dbReference>
<evidence type="ECO:0000313" key="5">
    <source>
        <dbReference type="EMBL" id="TKJ42948.1"/>
    </source>
</evidence>
<gene>
    <name evidence="5" type="ORF">CEE36_05540</name>
</gene>
<keyword evidence="2 5" id="KW-0067">ATP-binding</keyword>
<proteinExistence type="predicted"/>
<feature type="domain" description="ABC transporter" evidence="4">
    <location>
        <begin position="2"/>
        <end position="258"/>
    </location>
</feature>
<dbReference type="InterPro" id="IPR037118">
    <property type="entry name" value="Val-tRNA_synth_C_sf"/>
</dbReference>
<dbReference type="InterPro" id="IPR003439">
    <property type="entry name" value="ABC_transporter-like_ATP-bd"/>
</dbReference>
<dbReference type="GO" id="GO:0016887">
    <property type="term" value="F:ATP hydrolysis activity"/>
    <property type="evidence" value="ECO:0007669"/>
    <property type="project" value="InterPro"/>
</dbReference>
<name>A0A532V6Y2_UNCT6</name>
<dbReference type="SUPFAM" id="SSF52540">
    <property type="entry name" value="P-loop containing nucleoside triphosphate hydrolases"/>
    <property type="match status" value="2"/>
</dbReference>
<dbReference type="Gene3D" id="1.10.287.380">
    <property type="entry name" value="Valyl-tRNA synthetase, C-terminal domain"/>
    <property type="match status" value="1"/>
</dbReference>
<protein>
    <submittedName>
        <fullName evidence="5">ABC transporter ATP-binding protein</fullName>
    </submittedName>
</protein>
<dbReference type="InterPro" id="IPR032524">
    <property type="entry name" value="ABC_tran_C"/>
</dbReference>
<feature type="domain" description="ABC transporter" evidence="4">
    <location>
        <begin position="326"/>
        <end position="547"/>
    </location>
</feature>
<evidence type="ECO:0000256" key="2">
    <source>
        <dbReference type="ARBA" id="ARBA00022840"/>
    </source>
</evidence>
<dbReference type="Proteomes" id="UP000317778">
    <property type="component" value="Unassembled WGS sequence"/>
</dbReference>
<dbReference type="Pfam" id="PF12848">
    <property type="entry name" value="ABC_tran_Xtn"/>
    <property type="match status" value="1"/>
</dbReference>
<evidence type="ECO:0000256" key="3">
    <source>
        <dbReference type="SAM" id="MobiDB-lite"/>
    </source>
</evidence>
<dbReference type="PANTHER" id="PTHR42855">
    <property type="entry name" value="ABC TRANSPORTER ATP-BINDING SUBUNIT"/>
    <property type="match status" value="1"/>
</dbReference>
<comment type="caution">
    <text evidence="5">The sequence shown here is derived from an EMBL/GenBank/DDBJ whole genome shotgun (WGS) entry which is preliminary data.</text>
</comment>
<dbReference type="InterPro" id="IPR003593">
    <property type="entry name" value="AAA+_ATPase"/>
</dbReference>
<dbReference type="SMART" id="SM00382">
    <property type="entry name" value="AAA"/>
    <property type="match status" value="2"/>
</dbReference>
<dbReference type="PANTHER" id="PTHR42855:SF2">
    <property type="entry name" value="DRUG RESISTANCE ABC TRANSPORTER,ATP-BINDING PROTEIN"/>
    <property type="match status" value="1"/>
</dbReference>
<dbReference type="InterPro" id="IPR032781">
    <property type="entry name" value="ABC_tran_Xtn"/>
</dbReference>
<dbReference type="NCBIfam" id="NF000355">
    <property type="entry name" value="ribo_prot_ABC_F"/>
    <property type="match status" value="1"/>
</dbReference>
<dbReference type="GO" id="GO:0005524">
    <property type="term" value="F:ATP binding"/>
    <property type="evidence" value="ECO:0007669"/>
    <property type="project" value="UniProtKB-KW"/>
</dbReference>
<dbReference type="FunFam" id="3.40.50.300:FF:000011">
    <property type="entry name" value="Putative ABC transporter ATP-binding component"/>
    <property type="match status" value="1"/>
</dbReference>
<dbReference type="AlphaFoldDB" id="A0A532V6Y2"/>
<dbReference type="InterPro" id="IPR027417">
    <property type="entry name" value="P-loop_NTPase"/>
</dbReference>